<dbReference type="Proteomes" id="UP000193200">
    <property type="component" value="Unassembled WGS sequence"/>
</dbReference>
<dbReference type="RefSeq" id="WP_085885306.1">
    <property type="nucleotide sequence ID" value="NZ_FWFR01000004.1"/>
</dbReference>
<evidence type="ECO:0000259" key="1">
    <source>
        <dbReference type="PROSITE" id="PS50943"/>
    </source>
</evidence>
<dbReference type="CDD" id="cd00093">
    <property type="entry name" value="HTH_XRE"/>
    <property type="match status" value="1"/>
</dbReference>
<dbReference type="SUPFAM" id="SSF47413">
    <property type="entry name" value="lambda repressor-like DNA-binding domains"/>
    <property type="match status" value="1"/>
</dbReference>
<accession>A0A1Y5TX09</accession>
<dbReference type="PROSITE" id="PS50943">
    <property type="entry name" value="HTH_CROC1"/>
    <property type="match status" value="1"/>
</dbReference>
<feature type="domain" description="HTH cro/C1-type" evidence="1">
    <location>
        <begin position="10"/>
        <end position="64"/>
    </location>
</feature>
<evidence type="ECO:0000313" key="2">
    <source>
        <dbReference type="EMBL" id="SLN75810.1"/>
    </source>
</evidence>
<protein>
    <submittedName>
        <fullName evidence="2">Helix-turn-helix protein</fullName>
    </submittedName>
</protein>
<proteinExistence type="predicted"/>
<dbReference type="GO" id="GO:0003677">
    <property type="term" value="F:DNA binding"/>
    <property type="evidence" value="ECO:0007669"/>
    <property type="project" value="InterPro"/>
</dbReference>
<organism evidence="2 3">
    <name type="scientific">Oceanibacterium hippocampi</name>
    <dbReference type="NCBI Taxonomy" id="745714"/>
    <lineage>
        <taxon>Bacteria</taxon>
        <taxon>Pseudomonadati</taxon>
        <taxon>Pseudomonadota</taxon>
        <taxon>Alphaproteobacteria</taxon>
        <taxon>Sneathiellales</taxon>
        <taxon>Sneathiellaceae</taxon>
        <taxon>Oceanibacterium</taxon>
    </lineage>
</organism>
<dbReference type="OrthoDB" id="1123084at2"/>
<dbReference type="InterPro" id="IPR001387">
    <property type="entry name" value="Cro/C1-type_HTH"/>
</dbReference>
<keyword evidence="3" id="KW-1185">Reference proteome</keyword>
<sequence>MARTITGMMIRERRRELGIKQVELARRVGISASYLNLIERNKRGIGGALLGAIGRELSLTVDQLDGSAERRLRASLLELANDPELGDPEMDPAAVDEFIARFPGWARGATRAHQRYAEAAADAESLSDRLAHDPALAEAIHEMLTEITALRSTAEILATTADIDPAQRHRFEYNMMDQSTRLSVTGSSLARYFDRIAGDRRRRNPQGDAEDLLDRRGDISLSLDAAAERLRATLIEDGGDLEAALRAALPRALRPNIDVQAARNERVAMLTNALVAERMPPEIGAILDSTDAATDSPMYAIVRNELVGRVADAIRLPAAGFLELGRRVHWNFEDLIRAADDDSALVFRRTAALFARGAPRATHLVVDASGRVLRRRGALDLMPRARDIDCPNWPVHHVGPFGSRLLITIVMLSGSERRLAIAGSRRRGMAADMLILDQASSADTVYAVHWQETPAPVGSTCRICIHQDCDSRREASVITH</sequence>
<evidence type="ECO:0000313" key="3">
    <source>
        <dbReference type="Proteomes" id="UP000193200"/>
    </source>
</evidence>
<dbReference type="InterPro" id="IPR010982">
    <property type="entry name" value="Lambda_DNA-bd_dom_sf"/>
</dbReference>
<gene>
    <name evidence="2" type="ORF">OCH7691_03971</name>
</gene>
<dbReference type="InterPro" id="IPR018653">
    <property type="entry name" value="ScfR_C"/>
</dbReference>
<dbReference type="Pfam" id="PF09856">
    <property type="entry name" value="ScfRs"/>
    <property type="match status" value="1"/>
</dbReference>
<name>A0A1Y5TX09_9PROT</name>
<dbReference type="EMBL" id="FWFR01000004">
    <property type="protein sequence ID" value="SLN75810.1"/>
    <property type="molecule type" value="Genomic_DNA"/>
</dbReference>
<dbReference type="Pfam" id="PF01381">
    <property type="entry name" value="HTH_3"/>
    <property type="match status" value="1"/>
</dbReference>
<reference evidence="2 3" key="1">
    <citation type="submission" date="2017-03" db="EMBL/GenBank/DDBJ databases">
        <authorList>
            <person name="Afonso C.L."/>
            <person name="Miller P.J."/>
            <person name="Scott M.A."/>
            <person name="Spackman E."/>
            <person name="Goraichik I."/>
            <person name="Dimitrov K.M."/>
            <person name="Suarez D.L."/>
            <person name="Swayne D.E."/>
        </authorList>
    </citation>
    <scope>NUCLEOTIDE SEQUENCE [LARGE SCALE GENOMIC DNA]</scope>
    <source>
        <strain evidence="2 3">CECT 7691</strain>
    </source>
</reference>
<dbReference type="Gene3D" id="1.10.260.40">
    <property type="entry name" value="lambda repressor-like DNA-binding domains"/>
    <property type="match status" value="1"/>
</dbReference>
<dbReference type="AlphaFoldDB" id="A0A1Y5TX09"/>
<dbReference type="InParanoid" id="A0A1Y5TX09"/>
<dbReference type="SMART" id="SM00530">
    <property type="entry name" value="HTH_XRE"/>
    <property type="match status" value="1"/>
</dbReference>